<evidence type="ECO:0000313" key="3">
    <source>
        <dbReference type="EMBL" id="QWC17181.1"/>
    </source>
</evidence>
<dbReference type="PANTHER" id="PTHR24260">
    <property type="match status" value="1"/>
</dbReference>
<dbReference type="InterPro" id="IPR001254">
    <property type="entry name" value="Trypsin_dom"/>
</dbReference>
<dbReference type="InterPro" id="IPR001314">
    <property type="entry name" value="Peptidase_S1A"/>
</dbReference>
<proteinExistence type="predicted"/>
<dbReference type="InterPro" id="IPR043504">
    <property type="entry name" value="Peptidase_S1_PA_chymotrypsin"/>
</dbReference>
<dbReference type="Proteomes" id="UP000679335">
    <property type="component" value="Chromosome"/>
</dbReference>
<dbReference type="PANTHER" id="PTHR24260:SF136">
    <property type="entry name" value="GH08193P-RELATED"/>
    <property type="match status" value="1"/>
</dbReference>
<dbReference type="InterPro" id="IPR009003">
    <property type="entry name" value="Peptidase_S1_PA"/>
</dbReference>
<feature type="domain" description="Peptidase S1" evidence="2">
    <location>
        <begin position="24"/>
        <end position="252"/>
    </location>
</feature>
<dbReference type="PROSITE" id="PS50240">
    <property type="entry name" value="TRYPSIN_DOM"/>
    <property type="match status" value="1"/>
</dbReference>
<feature type="signal peptide" evidence="1">
    <location>
        <begin position="1"/>
        <end position="24"/>
    </location>
</feature>
<organism evidence="3 4">
    <name type="scientific">Cellulomonas dongxiuzhuiae</name>
    <dbReference type="NCBI Taxonomy" id="2819979"/>
    <lineage>
        <taxon>Bacteria</taxon>
        <taxon>Bacillati</taxon>
        <taxon>Actinomycetota</taxon>
        <taxon>Actinomycetes</taxon>
        <taxon>Micrococcales</taxon>
        <taxon>Cellulomonadaceae</taxon>
        <taxon>Cellulomonas</taxon>
    </lineage>
</organism>
<reference evidence="3 4" key="1">
    <citation type="submission" date="2021-05" db="EMBL/GenBank/DDBJ databases">
        <title>Novel species in genus Cellulomonas.</title>
        <authorList>
            <person name="Zhang G."/>
        </authorList>
    </citation>
    <scope>NUCLEOTIDE SEQUENCE [LARGE SCALE GENOMIC DNA]</scope>
    <source>
        <strain evidence="4">zg-ZUI157</strain>
    </source>
</reference>
<dbReference type="Gene3D" id="2.40.10.10">
    <property type="entry name" value="Trypsin-like serine proteases"/>
    <property type="match status" value="1"/>
</dbReference>
<protein>
    <submittedName>
        <fullName evidence="3">S1 family peptidase</fullName>
    </submittedName>
</protein>
<dbReference type="Pfam" id="PF00089">
    <property type="entry name" value="Trypsin"/>
    <property type="match status" value="1"/>
</dbReference>
<sequence length="505" mass="50718">MRVRIGAAVAALAMTLAGASVAHAVGGAVPEGTVAAATVKLDIAGDPGTAPGQTRERSCSGALLGASWVISAASCFTGPQGDAVSAGAPAWPTTATVGRVDLNGTAGHVVRVDRLVPHEERDVVLVHLASPVTGVPAVTVASTPPAVGDEVTVSGFGRTTDRVVPDTAHAAAYTVGAIGDGTLDIQAAQEGATICKGDAGGPALRATATGVELVAIHHTAYQGGCLGATSTRQDATETRVDDVRLWIAGHVSPPPSPSILVKHIYTVNGGQVHEAASNNGWKSLNAGISTSGAVAVMAMDGVKYVYTVNGGQVYEAASNNGWKSLNTGISTSGAVAVMAMDGVKYVYTVNGGQVYEAASNNGWKSLNTGISTSGGVAVMAMDGVKYVYTVNGGQVYEAASNNGWKSLNTGISTSGAVAVMAMDGVKHVYTVNGGQVHEAASNNGWKSLNTGISTSGPVAVLSSRGVKYVYTVNGGQVHEAASNNGWKNISSLVATSGPLAVLGLQ</sequence>
<keyword evidence="1" id="KW-0732">Signal</keyword>
<dbReference type="PRINTS" id="PR00722">
    <property type="entry name" value="CHYMOTRYPSIN"/>
</dbReference>
<dbReference type="SUPFAM" id="SSF89372">
    <property type="entry name" value="Fucose-specific lectin"/>
    <property type="match status" value="1"/>
</dbReference>
<feature type="chain" id="PRO_5045816315" evidence="1">
    <location>
        <begin position="25"/>
        <end position="505"/>
    </location>
</feature>
<dbReference type="RefSeq" id="WP_208197456.1">
    <property type="nucleotide sequence ID" value="NZ_CP076023.1"/>
</dbReference>
<dbReference type="EMBL" id="CP076023">
    <property type="protein sequence ID" value="QWC17181.1"/>
    <property type="molecule type" value="Genomic_DNA"/>
</dbReference>
<evidence type="ECO:0000256" key="1">
    <source>
        <dbReference type="SAM" id="SignalP"/>
    </source>
</evidence>
<gene>
    <name evidence="3" type="ORF">KKR89_06170</name>
</gene>
<keyword evidence="4" id="KW-1185">Reference proteome</keyword>
<evidence type="ECO:0000313" key="4">
    <source>
        <dbReference type="Proteomes" id="UP000679335"/>
    </source>
</evidence>
<name>A0ABX8GNV8_9CELL</name>
<dbReference type="InterPro" id="IPR051333">
    <property type="entry name" value="CLIP_Serine_Protease"/>
</dbReference>
<accession>A0ABX8GNV8</accession>
<dbReference type="SMART" id="SM00020">
    <property type="entry name" value="Tryp_SPc"/>
    <property type="match status" value="1"/>
</dbReference>
<dbReference type="SUPFAM" id="SSF50494">
    <property type="entry name" value="Trypsin-like serine proteases"/>
    <property type="match status" value="1"/>
</dbReference>
<evidence type="ECO:0000259" key="2">
    <source>
        <dbReference type="PROSITE" id="PS50240"/>
    </source>
</evidence>